<dbReference type="EMBL" id="CM042885">
    <property type="protein sequence ID" value="KAI4365467.1"/>
    <property type="molecule type" value="Genomic_DNA"/>
</dbReference>
<sequence>MGFRFDPRPGSHFCDLAMENGGGSLEARIEQLLTVEKQMRQASDVSGTKKAVSDILDLCFKGNAWKTLNDQIVLLSKRRGQLKQAVTAMVQQAMQYIDQTPDLETRIELIKTLNSVAAGKIYVEIERARLVKKLAKIKEEQGQIAEAADLMRDEDEDGDVGFNPCLEELPSSDGSSILSSEVDGVEASIGGVEIDSVGNQEINSSELTDDMRGGVLDDSEHFEEGKSAQGAPCAEFCEVELKEHDTERLPGGDLEASSRVDEVAFVLEGGHKSDEPDFSGRVGEDTVEERKTSTSLDEEDAIFKRTRARYSLAGFTLEELESFLQETDDDDDLRNVDDEEEYRKFLAAVLGGGDGDSQLAVPNEVVDDEDEDNDADFEIELEEALESDLDETLANKNLKGGRDRFGRRPETRQNRRQKVNGEQKRKLLELGRRPLRPLLPLLPVGYDVPSTSYSLRGDTPNHTSFPPGSGFMNGFTPHQLGQLYCLIHEHVQLLIQIYSLCILDSSRQQIASTVQELLFEVLQKQKEALARRSTPYPAFCFFPPYVLPTVPNQPCRLNQMQHSLGSHPSLNAQTVGSSPTNQMQTVLHDSPISEQGRFGDNGSLGSHSDDGAVWFPFVSGPVLSILDIAPLHLVKNYIQNVTVAVRENHRRRVESSFDFRSEREPLFPLPICSSTTGGDKQVSKGSGQTGSSSPSQQQLKRSLATALVESTKKQSVALVPREIAKLAQIFYPLFNKALFPHKPPPASVTNRILFTDAEDELLALGMMEYNTDWKAIQQRFIPCKSKHQIFVRQKNRCSSKAPENPIKAVRRMKTSPLTAEEMQYIQEGLKIYKLDWMSVWKYVVPHRDPSLLPRQWRIAMGIQKSYKVDPAKKQKRCKYEAERRRRAAMQGAGRNASEEDHNARGENSSGDDCVDDPDEAYVHEAFLANWTPDAQGTNDVGGKSIQHIYGEGQNQAGDANGLPFASSYVQAKAASHPQGSCTSSSVVDPVMCRIGRTSIPPLSNRPRKGCQVESARLVKLAPNLPPVNLPQNVRVISASAYHHSRAGFTLPTAEAHADQSVFKSSSHRSLQVEGPEMGHVRNTNNYSSMDDDGACLESEEPAVNHEKRSTGKRGSCTGIPMHPLLFQAPENPQLPYYMGNSGSLASTPLNFFSPSPPQLNLSLFHNSPRRNQVMARFFNSPRPGGSSSLPDGIDFHPLLERTDSASTEMIHKQPWTELPARLGVPQSRKQAAGSSLPALENPSNHGDKSSEIDLSIHLNSITPRRTAERSDEDTPKRTWHVGDRTPVDPQERRDPSCDEPENFALISFNPPGTVGTHTDDVDIVGDQSNPGIVMEQEELSDSEEDIEENVEFECEEMADSDGEEESDAELAANMPNQAVQHPELGKPFTAANNGHKHEVTVSHVDKHDKGTLPIVKLGLTGEGKDVTSKSWLSLEPCAGGRLSNLESEQGSKTICNENLEEGCVAPLSSRPRKRTRPNSKCDAAMLHNQLTGCTKPEDLDQGFSAGSLRRPRKRSCGKNSSSNSVKAVENSNFPARGTSTD</sequence>
<keyword evidence="2" id="KW-1185">Reference proteome</keyword>
<gene>
    <name evidence="1" type="ORF">MLD38_021451</name>
</gene>
<comment type="caution">
    <text evidence="1">The sequence shown here is derived from an EMBL/GenBank/DDBJ whole genome shotgun (WGS) entry which is preliminary data.</text>
</comment>
<proteinExistence type="predicted"/>
<evidence type="ECO:0000313" key="1">
    <source>
        <dbReference type="EMBL" id="KAI4365467.1"/>
    </source>
</evidence>
<evidence type="ECO:0000313" key="2">
    <source>
        <dbReference type="Proteomes" id="UP001057402"/>
    </source>
</evidence>
<protein>
    <submittedName>
        <fullName evidence="1">Uncharacterized protein</fullName>
    </submittedName>
</protein>
<dbReference type="Proteomes" id="UP001057402">
    <property type="component" value="Chromosome 6"/>
</dbReference>
<reference evidence="2" key="1">
    <citation type="journal article" date="2023" name="Front. Plant Sci.">
        <title>Chromosomal-level genome assembly of Melastoma candidum provides insights into trichome evolution.</title>
        <authorList>
            <person name="Zhong Y."/>
            <person name="Wu W."/>
            <person name="Sun C."/>
            <person name="Zou P."/>
            <person name="Liu Y."/>
            <person name="Dai S."/>
            <person name="Zhou R."/>
        </authorList>
    </citation>
    <scope>NUCLEOTIDE SEQUENCE [LARGE SCALE GENOMIC DNA]</scope>
</reference>
<accession>A0ACB9QIZ8</accession>
<name>A0ACB9QIZ8_9MYRT</name>
<organism evidence="1 2">
    <name type="scientific">Melastoma candidum</name>
    <dbReference type="NCBI Taxonomy" id="119954"/>
    <lineage>
        <taxon>Eukaryota</taxon>
        <taxon>Viridiplantae</taxon>
        <taxon>Streptophyta</taxon>
        <taxon>Embryophyta</taxon>
        <taxon>Tracheophyta</taxon>
        <taxon>Spermatophyta</taxon>
        <taxon>Magnoliopsida</taxon>
        <taxon>eudicotyledons</taxon>
        <taxon>Gunneridae</taxon>
        <taxon>Pentapetalae</taxon>
        <taxon>rosids</taxon>
        <taxon>malvids</taxon>
        <taxon>Myrtales</taxon>
        <taxon>Melastomataceae</taxon>
        <taxon>Melastomatoideae</taxon>
        <taxon>Melastomateae</taxon>
        <taxon>Melastoma</taxon>
    </lineage>
</organism>